<evidence type="ECO:0008006" key="5">
    <source>
        <dbReference type="Google" id="ProtNLM"/>
    </source>
</evidence>
<keyword evidence="1" id="KW-0812">Transmembrane</keyword>
<dbReference type="AlphaFoldDB" id="A0ABD3MY83"/>
<evidence type="ECO:0000256" key="1">
    <source>
        <dbReference type="SAM" id="Phobius"/>
    </source>
</evidence>
<keyword evidence="1" id="KW-0472">Membrane</keyword>
<dbReference type="EMBL" id="JALLAZ020001690">
    <property type="protein sequence ID" value="KAL3767948.1"/>
    <property type="molecule type" value="Genomic_DNA"/>
</dbReference>
<feature type="transmembrane region" description="Helical" evidence="1">
    <location>
        <begin position="129"/>
        <end position="149"/>
    </location>
</feature>
<organism evidence="3 4">
    <name type="scientific">Stephanodiscus triporus</name>
    <dbReference type="NCBI Taxonomy" id="2934178"/>
    <lineage>
        <taxon>Eukaryota</taxon>
        <taxon>Sar</taxon>
        <taxon>Stramenopiles</taxon>
        <taxon>Ochrophyta</taxon>
        <taxon>Bacillariophyta</taxon>
        <taxon>Coscinodiscophyceae</taxon>
        <taxon>Thalassiosirophycidae</taxon>
        <taxon>Stephanodiscales</taxon>
        <taxon>Stephanodiscaceae</taxon>
        <taxon>Stephanodiscus</taxon>
    </lineage>
</organism>
<evidence type="ECO:0000313" key="4">
    <source>
        <dbReference type="Proteomes" id="UP001530315"/>
    </source>
</evidence>
<comment type="caution">
    <text evidence="3">The sequence shown here is derived from an EMBL/GenBank/DDBJ whole genome shotgun (WGS) entry which is preliminary data.</text>
</comment>
<evidence type="ECO:0000256" key="2">
    <source>
        <dbReference type="SAM" id="SignalP"/>
    </source>
</evidence>
<keyword evidence="2" id="KW-0732">Signal</keyword>
<feature type="chain" id="PRO_5044857691" description="ATP synthase protein I" evidence="2">
    <location>
        <begin position="22"/>
        <end position="243"/>
    </location>
</feature>
<proteinExistence type="predicted"/>
<sequence>MITLLLLIVTWGISSCSSTLAFVPTQTYANYALHVFTNSQGHNIQQQGRKIYTARIDRDKAFTARRVTVSRMVASTNNNDEVEGEVDTKKSVRDEIFWAKQRALAAEMSAKTDAVLKREMQEKFAMRRLALTSDTFYFSILIGCFLWLVSPNPFVAISYLFGALSGTAYSYGLGKYVESIGGSIDDTDVEGAGVGQARFAFLILLFVVVGKFRSEGLLELPSIMGFFTYQLASLSQGLRDIDD</sequence>
<reference evidence="3 4" key="1">
    <citation type="submission" date="2024-10" db="EMBL/GenBank/DDBJ databases">
        <title>Updated reference genomes for cyclostephanoid diatoms.</title>
        <authorList>
            <person name="Roberts W.R."/>
            <person name="Alverson A.J."/>
        </authorList>
    </citation>
    <scope>NUCLEOTIDE SEQUENCE [LARGE SCALE GENOMIC DNA]</scope>
    <source>
        <strain evidence="3 4">AJA276-08</strain>
    </source>
</reference>
<name>A0ABD3MY83_9STRA</name>
<evidence type="ECO:0000313" key="3">
    <source>
        <dbReference type="EMBL" id="KAL3767948.1"/>
    </source>
</evidence>
<protein>
    <recommendedName>
        <fullName evidence="5">ATP synthase protein I</fullName>
    </recommendedName>
</protein>
<keyword evidence="4" id="KW-1185">Reference proteome</keyword>
<gene>
    <name evidence="3" type="ORF">ACHAW5_006869</name>
</gene>
<feature type="signal peptide" evidence="2">
    <location>
        <begin position="1"/>
        <end position="21"/>
    </location>
</feature>
<keyword evidence="1" id="KW-1133">Transmembrane helix</keyword>
<accession>A0ABD3MY83</accession>
<dbReference type="Proteomes" id="UP001530315">
    <property type="component" value="Unassembled WGS sequence"/>
</dbReference>